<evidence type="ECO:0000313" key="3">
    <source>
        <dbReference type="Proteomes" id="UP000199648"/>
    </source>
</evidence>
<reference evidence="2 3" key="1">
    <citation type="submission" date="2016-10" db="EMBL/GenBank/DDBJ databases">
        <authorList>
            <person name="de Groot N.N."/>
        </authorList>
    </citation>
    <scope>NUCLEOTIDE SEQUENCE [LARGE SCALE GENOMIC DNA]</scope>
    <source>
        <strain evidence="2 3">HLD2</strain>
    </source>
</reference>
<dbReference type="InterPro" id="IPR029044">
    <property type="entry name" value="Nucleotide-diphossugar_trans"/>
</dbReference>
<dbReference type="PANTHER" id="PTHR43685">
    <property type="entry name" value="GLYCOSYLTRANSFERASE"/>
    <property type="match status" value="1"/>
</dbReference>
<evidence type="ECO:0000259" key="1">
    <source>
        <dbReference type="Pfam" id="PF00535"/>
    </source>
</evidence>
<keyword evidence="2" id="KW-0808">Transferase</keyword>
<dbReference type="GO" id="GO:0016740">
    <property type="term" value="F:transferase activity"/>
    <property type="evidence" value="ECO:0007669"/>
    <property type="project" value="UniProtKB-KW"/>
</dbReference>
<evidence type="ECO:0000313" key="2">
    <source>
        <dbReference type="EMBL" id="SCZ55912.1"/>
    </source>
</evidence>
<dbReference type="InterPro" id="IPR050834">
    <property type="entry name" value="Glycosyltransf_2"/>
</dbReference>
<dbReference type="Gene3D" id="3.90.550.10">
    <property type="entry name" value="Spore Coat Polysaccharide Biosynthesis Protein SpsA, Chain A"/>
    <property type="match status" value="1"/>
</dbReference>
<feature type="domain" description="Glycosyltransferase 2-like" evidence="1">
    <location>
        <begin position="9"/>
        <end position="117"/>
    </location>
</feature>
<dbReference type="Proteomes" id="UP000199648">
    <property type="component" value="Unassembled WGS sequence"/>
</dbReference>
<dbReference type="RefSeq" id="WP_092994000.1">
    <property type="nucleotide sequence ID" value="NZ_FMWD01000003.1"/>
</dbReference>
<dbReference type="InterPro" id="IPR001173">
    <property type="entry name" value="Glyco_trans_2-like"/>
</dbReference>
<dbReference type="OrthoDB" id="9805612at2"/>
<gene>
    <name evidence="2" type="ORF">SAMN03097708_01225</name>
</gene>
<keyword evidence="3" id="KW-1185">Reference proteome</keyword>
<dbReference type="EMBL" id="FMWD01000003">
    <property type="protein sequence ID" value="SCZ55912.1"/>
    <property type="molecule type" value="Genomic_DNA"/>
</dbReference>
<dbReference type="PANTHER" id="PTHR43685:SF2">
    <property type="entry name" value="GLYCOSYLTRANSFERASE 2-LIKE DOMAIN-CONTAINING PROTEIN"/>
    <property type="match status" value="1"/>
</dbReference>
<dbReference type="SUPFAM" id="SSF53448">
    <property type="entry name" value="Nucleotide-diphospho-sugar transferases"/>
    <property type="match status" value="1"/>
</dbReference>
<accession>A0A1G5Q2M2</accession>
<organism evidence="2 3">
    <name type="scientific">Thiohalomonas denitrificans</name>
    <dbReference type="NCBI Taxonomy" id="415747"/>
    <lineage>
        <taxon>Bacteria</taxon>
        <taxon>Pseudomonadati</taxon>
        <taxon>Pseudomonadota</taxon>
        <taxon>Gammaproteobacteria</taxon>
        <taxon>Thiohalomonadales</taxon>
        <taxon>Thiohalomonadaceae</taxon>
        <taxon>Thiohalomonas</taxon>
    </lineage>
</organism>
<dbReference type="CDD" id="cd00761">
    <property type="entry name" value="Glyco_tranf_GTA_type"/>
    <property type="match status" value="1"/>
</dbReference>
<sequence>MDHSRPLVSVIIPTFNRARRLERAIKSALAQEQYPIEILVVDDHSTDDTEQIIRNLNQRFGKIHYLRNTRKKGPGGARNTGLLAAQGQYIAFLDSDDLWLPGHLQKAVAVLDEVPGIDLIFGNLLVFDQPHQRVLPDWSSGKQQLSGLRTSRLAWGAERIEQPLFRPLVEESFVLLSSVVMRSTGSGRPTALFNEDLRFSEDRDLIIRLEKINHYHFAYQHCATVLRNQSDTQLTTPGNETHRVVLQSHLSIYRQYLRQFELDRDERIHLIDLIYRRLLSLSYFHREMGDYSKAIKTAANAFAISPRIPSLIEIAKVTVAFATRLRSRRPASN</sequence>
<protein>
    <submittedName>
        <fullName evidence="2">Glycosyltransferase involved in cell wall bisynthesis</fullName>
    </submittedName>
</protein>
<dbReference type="AlphaFoldDB" id="A0A1G5Q2M2"/>
<dbReference type="Pfam" id="PF00535">
    <property type="entry name" value="Glycos_transf_2"/>
    <property type="match status" value="1"/>
</dbReference>
<name>A0A1G5Q2M2_9GAMM</name>
<dbReference type="STRING" id="415747.SAMN03097708_01225"/>
<proteinExistence type="predicted"/>